<proteinExistence type="predicted"/>
<evidence type="ECO:0000256" key="1">
    <source>
        <dbReference type="SAM" id="MobiDB-lite"/>
    </source>
</evidence>
<evidence type="ECO:0000313" key="3">
    <source>
        <dbReference type="Proteomes" id="UP000583454"/>
    </source>
</evidence>
<sequence length="160" mass="16785">MLSGIRAALRRLVGGRPAPAPTARAPWPLPEVVRAPRQSWPVAELVQQHARTLLFRHERLPDPLPLPTPLAAWLSRLDATQLGLVIGCEAGRLHRHIANGLEGSTAAGPFRLPPVLPGPVAPPPASGGGGKGGGPTRGTDLAEALAELGLTASYTYRPPR</sequence>
<accession>A0A840ZN96</accession>
<dbReference type="RefSeq" id="WP_183571041.1">
    <property type="nucleotide sequence ID" value="NZ_JACHOP010000014.1"/>
</dbReference>
<evidence type="ECO:0000313" key="2">
    <source>
        <dbReference type="EMBL" id="MBB5758525.1"/>
    </source>
</evidence>
<reference evidence="2 3" key="1">
    <citation type="submission" date="2020-08" db="EMBL/GenBank/DDBJ databases">
        <title>Genomic Encyclopedia of Type Strains, Phase IV (KMG-IV): sequencing the most valuable type-strain genomes for metagenomic binning, comparative biology and taxonomic classification.</title>
        <authorList>
            <person name="Goeker M."/>
        </authorList>
    </citation>
    <scope>NUCLEOTIDE SEQUENCE [LARGE SCALE GENOMIC DNA]</scope>
    <source>
        <strain evidence="2 3">DSM 2163</strain>
    </source>
</reference>
<organism evidence="2 3">
    <name type="scientific">Methylorubrum rhodinum</name>
    <dbReference type="NCBI Taxonomy" id="29428"/>
    <lineage>
        <taxon>Bacteria</taxon>
        <taxon>Pseudomonadati</taxon>
        <taxon>Pseudomonadota</taxon>
        <taxon>Alphaproteobacteria</taxon>
        <taxon>Hyphomicrobiales</taxon>
        <taxon>Methylobacteriaceae</taxon>
        <taxon>Methylorubrum</taxon>
    </lineage>
</organism>
<dbReference type="AlphaFoldDB" id="A0A840ZN96"/>
<keyword evidence="3" id="KW-1185">Reference proteome</keyword>
<protein>
    <submittedName>
        <fullName evidence="2">Uncharacterized protein</fullName>
    </submittedName>
</protein>
<name>A0A840ZN96_9HYPH</name>
<dbReference type="EMBL" id="JACHOP010000014">
    <property type="protein sequence ID" value="MBB5758525.1"/>
    <property type="molecule type" value="Genomic_DNA"/>
</dbReference>
<feature type="compositionally biased region" description="Gly residues" evidence="1">
    <location>
        <begin position="126"/>
        <end position="136"/>
    </location>
</feature>
<comment type="caution">
    <text evidence="2">The sequence shown here is derived from an EMBL/GenBank/DDBJ whole genome shotgun (WGS) entry which is preliminary data.</text>
</comment>
<feature type="region of interest" description="Disordered" evidence="1">
    <location>
        <begin position="112"/>
        <end position="139"/>
    </location>
</feature>
<gene>
    <name evidence="2" type="ORF">HNR00_003247</name>
</gene>
<feature type="compositionally biased region" description="Pro residues" evidence="1">
    <location>
        <begin position="112"/>
        <end position="125"/>
    </location>
</feature>
<dbReference type="Proteomes" id="UP000583454">
    <property type="component" value="Unassembled WGS sequence"/>
</dbReference>